<evidence type="ECO:0000256" key="1">
    <source>
        <dbReference type="SAM" id="Phobius"/>
    </source>
</evidence>
<gene>
    <name evidence="3" type="ORF">E1757_18870</name>
</gene>
<feature type="transmembrane region" description="Helical" evidence="1">
    <location>
        <begin position="65"/>
        <end position="84"/>
    </location>
</feature>
<dbReference type="RefSeq" id="WP_133230932.1">
    <property type="nucleotide sequence ID" value="NZ_SMRT01000009.1"/>
</dbReference>
<protein>
    <submittedName>
        <fullName evidence="3">CPBP family intramembrane metalloprotease</fullName>
    </submittedName>
</protein>
<keyword evidence="3" id="KW-0378">Hydrolase</keyword>
<dbReference type="PANTHER" id="PTHR36435:SF1">
    <property type="entry name" value="CAAX AMINO TERMINAL PROTEASE FAMILY PROTEIN"/>
    <property type="match status" value="1"/>
</dbReference>
<feature type="transmembrane region" description="Helical" evidence="1">
    <location>
        <begin position="172"/>
        <end position="192"/>
    </location>
</feature>
<feature type="transmembrane region" description="Helical" evidence="1">
    <location>
        <begin position="129"/>
        <end position="146"/>
    </location>
</feature>
<organism evidence="3 4">
    <name type="scientific">Paenibacillus piri</name>
    <dbReference type="NCBI Taxonomy" id="2547395"/>
    <lineage>
        <taxon>Bacteria</taxon>
        <taxon>Bacillati</taxon>
        <taxon>Bacillota</taxon>
        <taxon>Bacilli</taxon>
        <taxon>Bacillales</taxon>
        <taxon>Paenibacillaceae</taxon>
        <taxon>Paenibacillus</taxon>
    </lineage>
</organism>
<dbReference type="PANTHER" id="PTHR36435">
    <property type="entry name" value="SLR1288 PROTEIN"/>
    <property type="match status" value="1"/>
</dbReference>
<dbReference type="GO" id="GO:0008237">
    <property type="term" value="F:metallopeptidase activity"/>
    <property type="evidence" value="ECO:0007669"/>
    <property type="project" value="UniProtKB-KW"/>
</dbReference>
<name>A0A4R5KMM9_9BACL</name>
<keyword evidence="4" id="KW-1185">Reference proteome</keyword>
<dbReference type="GO" id="GO:0080120">
    <property type="term" value="P:CAAX-box protein maturation"/>
    <property type="evidence" value="ECO:0007669"/>
    <property type="project" value="UniProtKB-ARBA"/>
</dbReference>
<dbReference type="GO" id="GO:0006508">
    <property type="term" value="P:proteolysis"/>
    <property type="evidence" value="ECO:0007669"/>
    <property type="project" value="UniProtKB-KW"/>
</dbReference>
<feature type="transmembrane region" description="Helical" evidence="1">
    <location>
        <begin position="152"/>
        <end position="167"/>
    </location>
</feature>
<keyword evidence="1" id="KW-0812">Transmembrane</keyword>
<dbReference type="Pfam" id="PF02517">
    <property type="entry name" value="Rce1-like"/>
    <property type="match status" value="1"/>
</dbReference>
<feature type="transmembrane region" description="Helical" evidence="1">
    <location>
        <begin position="96"/>
        <end position="117"/>
    </location>
</feature>
<evidence type="ECO:0000313" key="4">
    <source>
        <dbReference type="Proteomes" id="UP000295636"/>
    </source>
</evidence>
<comment type="caution">
    <text evidence="3">The sequence shown here is derived from an EMBL/GenBank/DDBJ whole genome shotgun (WGS) entry which is preliminary data.</text>
</comment>
<sequence>MKKNELLILLIFFAFAGPGPSLFFINKYTVSFLPILSIVSIAYLLRKQIAAADFNLIIKNCSYKLVWQGLQYCIFAHALCTLIFKPSGILTDDLMARYSIMAVNVVLIGPVVEEVVYRKIIFGSLHAKWPFAAAAAVSSLIFAAAHLSPERALAYFLVGLILCYVYKKSASIFPVIVIHALLNFIPIIYNTLLEKP</sequence>
<keyword evidence="1" id="KW-0472">Membrane</keyword>
<dbReference type="GO" id="GO:0004175">
    <property type="term" value="F:endopeptidase activity"/>
    <property type="evidence" value="ECO:0007669"/>
    <property type="project" value="UniProtKB-ARBA"/>
</dbReference>
<dbReference type="Proteomes" id="UP000295636">
    <property type="component" value="Unassembled WGS sequence"/>
</dbReference>
<dbReference type="InterPro" id="IPR052710">
    <property type="entry name" value="CAAX_protease"/>
</dbReference>
<dbReference type="InterPro" id="IPR003675">
    <property type="entry name" value="Rce1/LyrA-like_dom"/>
</dbReference>
<accession>A0A4R5KMM9</accession>
<proteinExistence type="predicted"/>
<reference evidence="3 4" key="1">
    <citation type="submission" date="2019-03" db="EMBL/GenBank/DDBJ databases">
        <title>This is whole genome sequence of Paenibacillus sp MS74 strain.</title>
        <authorList>
            <person name="Trinh H.N."/>
        </authorList>
    </citation>
    <scope>NUCLEOTIDE SEQUENCE [LARGE SCALE GENOMIC DNA]</scope>
    <source>
        <strain evidence="3 4">MS74</strain>
    </source>
</reference>
<dbReference type="EMBL" id="SMRT01000009">
    <property type="protein sequence ID" value="TDF95800.1"/>
    <property type="molecule type" value="Genomic_DNA"/>
</dbReference>
<keyword evidence="3" id="KW-0645">Protease</keyword>
<evidence type="ECO:0000313" key="3">
    <source>
        <dbReference type="EMBL" id="TDF95800.1"/>
    </source>
</evidence>
<feature type="domain" description="CAAX prenyl protease 2/Lysostaphin resistance protein A-like" evidence="2">
    <location>
        <begin position="100"/>
        <end position="185"/>
    </location>
</feature>
<dbReference type="AlphaFoldDB" id="A0A4R5KMM9"/>
<evidence type="ECO:0000259" key="2">
    <source>
        <dbReference type="Pfam" id="PF02517"/>
    </source>
</evidence>
<keyword evidence="1" id="KW-1133">Transmembrane helix</keyword>
<feature type="transmembrane region" description="Helical" evidence="1">
    <location>
        <begin position="28"/>
        <end position="45"/>
    </location>
</feature>
<dbReference type="OrthoDB" id="2194912at2"/>
<keyword evidence="3" id="KW-0482">Metalloprotease</keyword>